<keyword evidence="2" id="KW-1185">Reference proteome</keyword>
<dbReference type="EMBL" id="JASBWU010000009">
    <property type="protein sequence ID" value="KAJ9119096.1"/>
    <property type="molecule type" value="Genomic_DNA"/>
</dbReference>
<reference evidence="1" key="1">
    <citation type="submission" date="2023-04" db="EMBL/GenBank/DDBJ databases">
        <title>Draft Genome sequencing of Naganishia species isolated from polar environments using Oxford Nanopore Technology.</title>
        <authorList>
            <person name="Leo P."/>
            <person name="Venkateswaran K."/>
        </authorList>
    </citation>
    <scope>NUCLEOTIDE SEQUENCE</scope>
    <source>
        <strain evidence="1">MNA-CCFEE 5425</strain>
    </source>
</reference>
<accession>A0ACC2X7Q6</accession>
<protein>
    <submittedName>
        <fullName evidence="1">Uncharacterized protein</fullName>
    </submittedName>
</protein>
<comment type="caution">
    <text evidence="1">The sequence shown here is derived from an EMBL/GenBank/DDBJ whole genome shotgun (WGS) entry which is preliminary data.</text>
</comment>
<organism evidence="1 2">
    <name type="scientific">Naganishia vaughanmartiniae</name>
    <dbReference type="NCBI Taxonomy" id="1424756"/>
    <lineage>
        <taxon>Eukaryota</taxon>
        <taxon>Fungi</taxon>
        <taxon>Dikarya</taxon>
        <taxon>Basidiomycota</taxon>
        <taxon>Agaricomycotina</taxon>
        <taxon>Tremellomycetes</taxon>
        <taxon>Filobasidiales</taxon>
        <taxon>Filobasidiaceae</taxon>
        <taxon>Naganishia</taxon>
    </lineage>
</organism>
<evidence type="ECO:0000313" key="1">
    <source>
        <dbReference type="EMBL" id="KAJ9119096.1"/>
    </source>
</evidence>
<dbReference type="Proteomes" id="UP001243375">
    <property type="component" value="Unassembled WGS sequence"/>
</dbReference>
<proteinExistence type="predicted"/>
<sequence>MPWRAIKAAEMRAHQGKDIHSERHKIHGLKTRSARHPRSHDDTYVGVHFRLLSGFEAIKAYIGEYGFGADRPEEERRSEEDRLKEGHHLLTWGAVISDGVSNLESGIDSMVLDLRDGQDRGEDGWKEVKQVAERVCRDSLMVAEGKIIVFQIFAISEPLPHFLRNCPSFLPSFYHHLNAIPFLIPSPTLLFEGLPDPSSEYYASNAIKQSIKFLSPAIHSAVVVKASERDQTVQVDAGGLIRIASLELYKQSTSPKLWRRFMALVRHVKGNNIKMTRLSATPQGGGVALLQNALVRLWKLVGVDGKWAVPYRKSDELPVDAIGILADTSHPQIFNITKNFHNILQGVAEPDKDLEPVHKKYFESWIETNYNKFWLPNDDEIFGDRIIVIDDPQLTALIPLIKRKRPDCKIIFRSHIQIQAHLTDKPDTPQAHVWDYIFGFVEQTDLFIAHPVQAFVPRNVKESMPVLYMPPSTDPLDGLNKPLGREAIHHLREAYNRISRQQCQVTVDWKRGYIIQVARFDPSKGIPDLLAAYLDFRQRLQSAAASKSKSDKKPPMLIVIDDPDGTRIYEAAHIIVQSKNYESIAGDVSIVRAPPSDTLLGCLMQGAWCATQLSTREGFEVKVSEAINKRIPIIATTAGGIPLQVKHGVNGWLVPPGQPSKTADILFDLYMGKIELNRPFREETGRPRRDSLHFNADGLPTAISGLFSLSDLETSRSVSPVSMDGSKPASKTPPFSANEFANRFVSDIGTPFPEVHPDESSPSEDCFTIGNAARWLLILSLMSGRAASAEHHSARQGGDGEEDVNLLESMGLSRNDARGGREAFQEYNEQAVWKMLMGDDIDEGEGRVIVNDKAVDFDPARSNALTDEHNQGESHDHNRIDTRGHNREDGRDQNDHGRGHGRGHGLGLHDGMNGKNNRN</sequence>
<gene>
    <name evidence="1" type="ORF">QFC22_003587</name>
</gene>
<evidence type="ECO:0000313" key="2">
    <source>
        <dbReference type="Proteomes" id="UP001243375"/>
    </source>
</evidence>
<name>A0ACC2X7Q6_9TREE</name>